<feature type="transmembrane region" description="Helical" evidence="1">
    <location>
        <begin position="70"/>
        <end position="91"/>
    </location>
</feature>
<proteinExistence type="predicted"/>
<sequence length="92" mass="9624">MSPERVYWISFAAFSVAAAVSVGIDIATDSVGIATALAAGVPLALAYVAAFSRRNPERSTAPKEWGAQVYLTVAVACLFVFLVGIELFGVIT</sequence>
<comment type="caution">
    <text evidence="2">The sequence shown here is derived from an EMBL/GenBank/DDBJ whole genome shotgun (WGS) entry which is preliminary data.</text>
</comment>
<accession>A0ABD5ZFV6</accession>
<gene>
    <name evidence="2" type="ORF">ACFQJC_09590</name>
</gene>
<dbReference type="RefSeq" id="WP_390223102.1">
    <property type="nucleotide sequence ID" value="NZ_JBHTAA010000005.1"/>
</dbReference>
<reference evidence="2 3" key="1">
    <citation type="journal article" date="2019" name="Int. J. Syst. Evol. Microbiol.">
        <title>The Global Catalogue of Microorganisms (GCM) 10K type strain sequencing project: providing services to taxonomists for standard genome sequencing and annotation.</title>
        <authorList>
            <consortium name="The Broad Institute Genomics Platform"/>
            <consortium name="The Broad Institute Genome Sequencing Center for Infectious Disease"/>
            <person name="Wu L."/>
            <person name="Ma J."/>
        </authorList>
    </citation>
    <scope>NUCLEOTIDE SEQUENCE [LARGE SCALE GENOMIC DNA]</scope>
    <source>
        <strain evidence="2 3">DSM 29988</strain>
    </source>
</reference>
<keyword evidence="1" id="KW-0472">Membrane</keyword>
<protein>
    <submittedName>
        <fullName evidence="2">Uncharacterized protein</fullName>
    </submittedName>
</protein>
<keyword evidence="1" id="KW-0812">Transmembrane</keyword>
<name>A0ABD5ZFV6_9EURY</name>
<dbReference type="Proteomes" id="UP001596481">
    <property type="component" value="Unassembled WGS sequence"/>
</dbReference>
<feature type="transmembrane region" description="Helical" evidence="1">
    <location>
        <begin position="31"/>
        <end position="50"/>
    </location>
</feature>
<keyword evidence="3" id="KW-1185">Reference proteome</keyword>
<feature type="transmembrane region" description="Helical" evidence="1">
    <location>
        <begin position="6"/>
        <end position="24"/>
    </location>
</feature>
<evidence type="ECO:0000313" key="3">
    <source>
        <dbReference type="Proteomes" id="UP001596481"/>
    </source>
</evidence>
<dbReference type="EMBL" id="JBHTAA010000005">
    <property type="protein sequence ID" value="MFC7203768.1"/>
    <property type="molecule type" value="Genomic_DNA"/>
</dbReference>
<keyword evidence="1" id="KW-1133">Transmembrane helix</keyword>
<organism evidence="2 3">
    <name type="scientific">Haloferax namakaokahaiae</name>
    <dbReference type="NCBI Taxonomy" id="1748331"/>
    <lineage>
        <taxon>Archaea</taxon>
        <taxon>Methanobacteriati</taxon>
        <taxon>Methanobacteriota</taxon>
        <taxon>Stenosarchaea group</taxon>
        <taxon>Halobacteria</taxon>
        <taxon>Halobacteriales</taxon>
        <taxon>Haloferacaceae</taxon>
        <taxon>Haloferax</taxon>
    </lineage>
</organism>
<evidence type="ECO:0000256" key="1">
    <source>
        <dbReference type="SAM" id="Phobius"/>
    </source>
</evidence>
<evidence type="ECO:0000313" key="2">
    <source>
        <dbReference type="EMBL" id="MFC7203768.1"/>
    </source>
</evidence>
<dbReference type="AlphaFoldDB" id="A0ABD5ZFV6"/>